<keyword evidence="9" id="KW-1185">Reference proteome</keyword>
<dbReference type="Pfam" id="PF21251">
    <property type="entry name" value="Ribosomal_uS5m_N"/>
    <property type="match status" value="1"/>
</dbReference>
<evidence type="ECO:0000256" key="5">
    <source>
        <dbReference type="SAM" id="Phobius"/>
    </source>
</evidence>
<dbReference type="Gene3D" id="3.30.230.10">
    <property type="match status" value="1"/>
</dbReference>
<dbReference type="SUPFAM" id="SSF54211">
    <property type="entry name" value="Ribosomal protein S5 domain 2-like"/>
    <property type="match status" value="1"/>
</dbReference>
<dbReference type="InterPro" id="IPR006597">
    <property type="entry name" value="Sel1-like"/>
</dbReference>
<evidence type="ECO:0000313" key="8">
    <source>
        <dbReference type="EMBL" id="KRZ11626.1"/>
    </source>
</evidence>
<evidence type="ECO:0000313" key="9">
    <source>
        <dbReference type="Proteomes" id="UP000055024"/>
    </source>
</evidence>
<dbReference type="GO" id="GO:0036503">
    <property type="term" value="P:ERAD pathway"/>
    <property type="evidence" value="ECO:0007669"/>
    <property type="project" value="TreeGrafter"/>
</dbReference>
<dbReference type="InterPro" id="IPR011990">
    <property type="entry name" value="TPR-like_helical_dom_sf"/>
</dbReference>
<feature type="transmembrane region" description="Helical" evidence="5">
    <location>
        <begin position="6"/>
        <end position="26"/>
    </location>
</feature>
<organism evidence="8 9">
    <name type="scientific">Trichinella zimbabwensis</name>
    <dbReference type="NCBI Taxonomy" id="268475"/>
    <lineage>
        <taxon>Eukaryota</taxon>
        <taxon>Metazoa</taxon>
        <taxon>Ecdysozoa</taxon>
        <taxon>Nematoda</taxon>
        <taxon>Enoplea</taxon>
        <taxon>Dorylaimia</taxon>
        <taxon>Trichinellida</taxon>
        <taxon>Trichinellidae</taxon>
        <taxon>Trichinella</taxon>
    </lineage>
</organism>
<feature type="domain" description="Small ribosomal subunit protein uS5 C-terminal" evidence="6">
    <location>
        <begin position="889"/>
        <end position="958"/>
    </location>
</feature>
<keyword evidence="5" id="KW-1133">Transmembrane helix</keyword>
<feature type="domain" description="Small ribosomal subunit protein uS5m N-terminal" evidence="7">
    <location>
        <begin position="719"/>
        <end position="833"/>
    </location>
</feature>
<dbReference type="Proteomes" id="UP000055024">
    <property type="component" value="Unassembled WGS sequence"/>
</dbReference>
<dbReference type="InterPro" id="IPR020568">
    <property type="entry name" value="Ribosomal_Su5_D2-typ_SF"/>
</dbReference>
<dbReference type="GO" id="GO:0003735">
    <property type="term" value="F:structural constituent of ribosome"/>
    <property type="evidence" value="ECO:0007669"/>
    <property type="project" value="InterPro"/>
</dbReference>
<dbReference type="GO" id="GO:0005840">
    <property type="term" value="C:ribosome"/>
    <property type="evidence" value="ECO:0007669"/>
    <property type="project" value="UniProtKB-KW"/>
</dbReference>
<dbReference type="FunFam" id="3.30.230.10:FF:000002">
    <property type="entry name" value="30S ribosomal protein S5"/>
    <property type="match status" value="1"/>
</dbReference>
<evidence type="ECO:0000256" key="4">
    <source>
        <dbReference type="ARBA" id="ARBA00038101"/>
    </source>
</evidence>
<keyword evidence="2" id="KW-0689">Ribosomal protein</keyword>
<dbReference type="Pfam" id="PF03719">
    <property type="entry name" value="Ribosomal_S5_C"/>
    <property type="match status" value="1"/>
</dbReference>
<proteinExistence type="inferred from homology"/>
<dbReference type="InterPro" id="IPR048584">
    <property type="entry name" value="Ribosomal_uS5m_N"/>
</dbReference>
<keyword evidence="5" id="KW-0812">Transmembrane</keyword>
<dbReference type="GO" id="GO:0006412">
    <property type="term" value="P:translation"/>
    <property type="evidence" value="ECO:0007669"/>
    <property type="project" value="InterPro"/>
</dbReference>
<dbReference type="SUPFAM" id="SSF81901">
    <property type="entry name" value="HCP-like"/>
    <property type="match status" value="3"/>
</dbReference>
<comment type="caution">
    <text evidence="8">The sequence shown here is derived from an EMBL/GenBank/DDBJ whole genome shotgun (WGS) entry which is preliminary data.</text>
</comment>
<dbReference type="Pfam" id="PF08238">
    <property type="entry name" value="Sel1"/>
    <property type="match status" value="10"/>
</dbReference>
<dbReference type="Gene3D" id="3.30.160.20">
    <property type="match status" value="1"/>
</dbReference>
<dbReference type="InterPro" id="IPR029063">
    <property type="entry name" value="SAM-dependent_MTases_sf"/>
</dbReference>
<dbReference type="InterPro" id="IPR005324">
    <property type="entry name" value="Ribosomal_uS5_C"/>
</dbReference>
<dbReference type="PANTHER" id="PTHR11102:SF147">
    <property type="entry name" value="SEL1L ADAPTOR SUBUNIT OF ERAD E3 UBIQUITIN LIGASE"/>
    <property type="match status" value="1"/>
</dbReference>
<dbReference type="InterPro" id="IPR014721">
    <property type="entry name" value="Ribsml_uS5_D2-typ_fold_subgr"/>
</dbReference>
<keyword evidence="3" id="KW-0687">Ribonucleoprotein</keyword>
<sequence>MQTVNFNRVFFVFYVFYFATLISNLLGNNRLESAVLDDAEIVTESDESKDVHSVPLYEQSSEKVKNAQAESTPDFQIDHETSESQVEFPKEKLYTAYLGKKYYEEALTHVTGNFFRNKADMKRFISLMLLIKKIISHCQSFRGYELLTKAAEFDHTGALEYLAFMYLFGDSAPWNVNKSKEIFLHLAKRGSPKGQTGLGFLYAAGLLTNSSQADAVVLYNYAAIGGDPWAQMIMGYRYFTGTNVPQSCESALSHYRKVAKQVIDKVTFSGFISSQRIYLSDEMADLNANSQAIIEENMLQYYKFLADKGDRNSQIGLANLYLSGARGIEQNVYLAYHYYLTAATAGSGTALAFLGKMYLDGTPATPADPTTAFQYFSKAADKGNTLGYSGLGHMYYTGRGTEQNFSKAFKYFNLAAEQGSPEGQVYLGTMYYHGWGVTQNLPAALKLFHLASQSGNVVAYYNLGQMHAMGLGVARSCSTAVEFYKNVAERGVWSTMLMDAYLAYQNGLYDQSVVQYLFMAELGYETAQTNAAYILDRGQLIYLSKNSINQRAFLLWKHSAEQGNGFSRVRVGDYHYYGIGTPVNYEEAAANYKTATELQRNPQAMFNLGYMHEKGIGIKQDLHLAKRFYDMALEVSSDAALPVTLALVKLTILFTLEKLQHGEWWRLDFMESTFGSFWDIYIITAIGASICALLHFRRQHLLLSKMNIGTLSLQTRLKSFFTKISAERLWKSVTSVSNIGRRKGRARSVRKAKDLNRGQIIGLGKINTLWPGLNSPITVGQQVLEPKYLPPDAEREQKLLKLREMTRGSRGKLHPLERGWSGSSLKGRKLGPPACIAEQENSDQFKTIVLETKVVRHMTARLGQVKRISLLAVVGNGNGLAVYQDFWAECRSTQIFAQRMPEGYGLHCHRALKSICEVVGIKNLYARVEGNSRCYQSLTKAFFTGLLNQETYQQLADRKRLLVVEFPKEKDYFPKVIARPSAESVRRDSEVEKDEVLDVDDLYGEGRYPYKRPKRKPFWINQAGYLHKLWKEHPKRNMDEVRIRLLADGIITEDTVASKVLRREQEHRLVVEGDIPLPLGIGLSEPILGLLNKFRMLAVVRKQTACLRMCSDLFQPDSLFTPKPRKVKKTRSRSFSLAKGIETEKLIDRIIDQFSSRISESETVFCLFNPGASDLPLKLFEAGAKKMIILESDIEFVSHWQAVLASAVAVQMLIIRPSSNTGHCIRQTQRNGAPLGQGRFARQNNSRIWTYNFDFGRLNELTVKFFRKNHVYPLHGFLEACAINADPQWTATGEQSATNRDPPVVYIGVLPPFHERSIFLCLLANRMTRQNAFAFGPSEMLAFVSAPKYILLSADDVKLPKMTRYRRLHYHLYFDFQHILTEPISTFYPNISVPKKIQYHSQMEKASLDVNSLYLVHMKPKLKLPIKTDNRNDLSVDHVLSGLSFFHRQLTASPKNTTIEEFLSNLLPGVRPYLESFGHDFSQKLESIPMEQILSMYEKIIDWPGYTECGYKDEVDDWLEMIWTSPSKS</sequence>
<evidence type="ECO:0000259" key="6">
    <source>
        <dbReference type="Pfam" id="PF03719"/>
    </source>
</evidence>
<comment type="similarity">
    <text evidence="1">Belongs to the universal ribosomal protein uS5 family.</text>
</comment>
<accession>A0A0V1HM71</accession>
<dbReference type="STRING" id="268475.A0A0V1HM71"/>
<dbReference type="GO" id="GO:0005789">
    <property type="term" value="C:endoplasmic reticulum membrane"/>
    <property type="evidence" value="ECO:0007669"/>
    <property type="project" value="TreeGrafter"/>
</dbReference>
<protein>
    <submittedName>
        <fullName evidence="8">Protein sel-1-like protein 1</fullName>
    </submittedName>
</protein>
<keyword evidence="5" id="KW-0472">Membrane</keyword>
<dbReference type="Gene3D" id="1.25.40.10">
    <property type="entry name" value="Tetratricopeptide repeat domain"/>
    <property type="match status" value="2"/>
</dbReference>
<gene>
    <name evidence="8" type="primary">mrps-5</name>
    <name evidence="8" type="ORF">T11_3164</name>
</gene>
<dbReference type="SMART" id="SM00671">
    <property type="entry name" value="SEL1"/>
    <property type="match status" value="11"/>
</dbReference>
<dbReference type="EMBL" id="JYDP01000048">
    <property type="protein sequence ID" value="KRZ11626.1"/>
    <property type="molecule type" value="Genomic_DNA"/>
</dbReference>
<evidence type="ECO:0000259" key="7">
    <source>
        <dbReference type="Pfam" id="PF21251"/>
    </source>
</evidence>
<evidence type="ECO:0000256" key="3">
    <source>
        <dbReference type="ARBA" id="ARBA00023274"/>
    </source>
</evidence>
<evidence type="ECO:0000256" key="2">
    <source>
        <dbReference type="ARBA" id="ARBA00022980"/>
    </source>
</evidence>
<dbReference type="InterPro" id="IPR050767">
    <property type="entry name" value="Sel1_AlgK"/>
</dbReference>
<dbReference type="OrthoDB" id="27934at2759"/>
<dbReference type="PANTHER" id="PTHR11102">
    <property type="entry name" value="SEL-1-LIKE PROTEIN"/>
    <property type="match status" value="1"/>
</dbReference>
<name>A0A0V1HM71_9BILA</name>
<dbReference type="GO" id="GO:1990904">
    <property type="term" value="C:ribonucleoprotein complex"/>
    <property type="evidence" value="ECO:0007669"/>
    <property type="project" value="UniProtKB-KW"/>
</dbReference>
<reference evidence="8 9" key="1">
    <citation type="submission" date="2015-01" db="EMBL/GenBank/DDBJ databases">
        <title>Evolution of Trichinella species and genotypes.</title>
        <authorList>
            <person name="Korhonen P.K."/>
            <person name="Edoardo P."/>
            <person name="Giuseppe L.R."/>
            <person name="Gasser R.B."/>
        </authorList>
    </citation>
    <scope>NUCLEOTIDE SEQUENCE [LARGE SCALE GENOMIC DNA]</scope>
    <source>
        <strain evidence="8">ISS1029</strain>
    </source>
</reference>
<dbReference type="Gene3D" id="3.40.50.150">
    <property type="entry name" value="Vaccinia Virus protein VP39"/>
    <property type="match status" value="1"/>
</dbReference>
<comment type="similarity">
    <text evidence="4">Belongs to the sel-1 family.</text>
</comment>
<evidence type="ECO:0000256" key="1">
    <source>
        <dbReference type="ARBA" id="ARBA00008945"/>
    </source>
</evidence>